<dbReference type="GO" id="GO:0006744">
    <property type="term" value="P:ubiquinone biosynthetic process"/>
    <property type="evidence" value="ECO:0007669"/>
    <property type="project" value="TreeGrafter"/>
</dbReference>
<evidence type="ECO:0000256" key="1">
    <source>
        <dbReference type="ARBA" id="ARBA00001946"/>
    </source>
</evidence>
<dbReference type="GO" id="GO:0046872">
    <property type="term" value="F:metal ion binding"/>
    <property type="evidence" value="ECO:0007669"/>
    <property type="project" value="UniProtKB-KW"/>
</dbReference>
<evidence type="ECO:0000256" key="9">
    <source>
        <dbReference type="ARBA" id="ARBA00032448"/>
    </source>
</evidence>
<evidence type="ECO:0000313" key="13">
    <source>
        <dbReference type="Proteomes" id="UP000284842"/>
    </source>
</evidence>
<dbReference type="AlphaFoldDB" id="A0A409VSJ3"/>
<dbReference type="Gene3D" id="1.10.600.10">
    <property type="entry name" value="Farnesyl Diphosphate Synthase"/>
    <property type="match status" value="1"/>
</dbReference>
<dbReference type="InterPro" id="IPR033749">
    <property type="entry name" value="Polyprenyl_synt_CS"/>
</dbReference>
<reference evidence="12 13" key="1">
    <citation type="journal article" date="2018" name="Evol. Lett.">
        <title>Horizontal gene cluster transfer increased hallucinogenic mushroom diversity.</title>
        <authorList>
            <person name="Reynolds H.T."/>
            <person name="Vijayakumar V."/>
            <person name="Gluck-Thaler E."/>
            <person name="Korotkin H.B."/>
            <person name="Matheny P.B."/>
            <person name="Slot J.C."/>
        </authorList>
    </citation>
    <scope>NUCLEOTIDE SEQUENCE [LARGE SCALE GENOMIC DNA]</scope>
    <source>
        <strain evidence="12 13">2629</strain>
    </source>
</reference>
<keyword evidence="5" id="KW-0460">Magnesium</keyword>
<dbReference type="EMBL" id="NHTK01005989">
    <property type="protein sequence ID" value="PPQ69260.1"/>
    <property type="molecule type" value="Genomic_DNA"/>
</dbReference>
<dbReference type="PROSITE" id="PS00723">
    <property type="entry name" value="POLYPRENYL_SYNTHASE_1"/>
    <property type="match status" value="1"/>
</dbReference>
<name>A0A409VSJ3_9AGAR</name>
<protein>
    <recommendedName>
        <fullName evidence="10">(2E,6E)-farnesyl diphosphate synthase</fullName>
    </recommendedName>
    <alternativeName>
        <fullName evidence="9">Dimethylallyltranstransferase</fullName>
    </alternativeName>
    <alternativeName>
        <fullName evidence="8">Farnesyl diphosphate synthase</fullName>
    </alternativeName>
    <alternativeName>
        <fullName evidence="7">Geranyltranstransferase</fullName>
    </alternativeName>
</protein>
<keyword evidence="4" id="KW-0479">Metal-binding</keyword>
<gene>
    <name evidence="12" type="ORF">CVT24_000066</name>
</gene>
<evidence type="ECO:0000256" key="2">
    <source>
        <dbReference type="ARBA" id="ARBA00006706"/>
    </source>
</evidence>
<evidence type="ECO:0000256" key="4">
    <source>
        <dbReference type="ARBA" id="ARBA00022723"/>
    </source>
</evidence>
<comment type="caution">
    <text evidence="12">The sequence shown here is derived from an EMBL/GenBank/DDBJ whole genome shotgun (WGS) entry which is preliminary data.</text>
</comment>
<evidence type="ECO:0000256" key="11">
    <source>
        <dbReference type="RuleBase" id="RU004466"/>
    </source>
</evidence>
<dbReference type="GO" id="GO:0004659">
    <property type="term" value="F:prenyltransferase activity"/>
    <property type="evidence" value="ECO:0007669"/>
    <property type="project" value="InterPro"/>
</dbReference>
<evidence type="ECO:0000256" key="5">
    <source>
        <dbReference type="ARBA" id="ARBA00022842"/>
    </source>
</evidence>
<dbReference type="STRING" id="181874.A0A409VSJ3"/>
<dbReference type="OrthoDB" id="9927103at2759"/>
<comment type="similarity">
    <text evidence="2 11">Belongs to the FPP/GGPP synthase family.</text>
</comment>
<dbReference type="FunCoup" id="A0A409VSJ3">
    <property type="interactions" value="50"/>
</dbReference>
<sequence>MLRRCINSEVLYSHGRLSTRLRRHTTTTTASTQTTDPFAVVAPHLSSLRTSLLPLLTSGHPALSELTKYYFQHPSKQVRPVLILLFSLATNGLGSDWAHKKWHSETLGAGGREDELDKSLSRPDVLNDWNPDMQRYTRDFRLRFDVHGAQEEGKATEATSRIDLQQETKPVLTHSLLPTQLRLAQIVEMLHTASLLHDDVIDESELRRGAPSAPAAFGNKLSVLGGNFVLGRASAMLARLGDEEVTELIAGVLSNLVEGEILQMREVKVDGEDIQQGASSTAATSSLSSSSALSSVEDLMPSSTQFSPLTRAAWAIYLQKTYLKTASLMAKGARSAVVLGGCKDGEPWKEIAYAYGRNIGIAFQLVDDILDYEHASSTLGKPGGADLQLGLTTGPALYAWEEHPELGELIKRGFEGGGDVEKARNLVLSSSGVERTRALAQEYADQALNVLEMLPDSEGKRGLAGLVERVMRRKN</sequence>
<comment type="cofactor">
    <cofactor evidence="1">
        <name>Mg(2+)</name>
        <dbReference type="ChEBI" id="CHEBI:18420"/>
    </cofactor>
</comment>
<proteinExistence type="inferred from homology"/>
<dbReference type="GO" id="GO:1990234">
    <property type="term" value="C:transferase complex"/>
    <property type="evidence" value="ECO:0007669"/>
    <property type="project" value="TreeGrafter"/>
</dbReference>
<dbReference type="PANTHER" id="PTHR12001">
    <property type="entry name" value="GERANYLGERANYL PYROPHOSPHATE SYNTHASE"/>
    <property type="match status" value="1"/>
</dbReference>
<dbReference type="InterPro" id="IPR000092">
    <property type="entry name" value="Polyprenyl_synt"/>
</dbReference>
<evidence type="ECO:0000256" key="7">
    <source>
        <dbReference type="ARBA" id="ARBA00032380"/>
    </source>
</evidence>
<keyword evidence="13" id="KW-1185">Reference proteome</keyword>
<dbReference type="GO" id="GO:0008299">
    <property type="term" value="P:isoprenoid biosynthetic process"/>
    <property type="evidence" value="ECO:0007669"/>
    <property type="project" value="UniProtKB-KW"/>
</dbReference>
<evidence type="ECO:0000313" key="12">
    <source>
        <dbReference type="EMBL" id="PPQ69260.1"/>
    </source>
</evidence>
<evidence type="ECO:0000256" key="3">
    <source>
        <dbReference type="ARBA" id="ARBA00022679"/>
    </source>
</evidence>
<keyword evidence="6" id="KW-0414">Isoprene biosynthesis</keyword>
<dbReference type="Proteomes" id="UP000284842">
    <property type="component" value="Unassembled WGS sequence"/>
</dbReference>
<evidence type="ECO:0000256" key="8">
    <source>
        <dbReference type="ARBA" id="ARBA00032424"/>
    </source>
</evidence>
<evidence type="ECO:0000256" key="10">
    <source>
        <dbReference type="ARBA" id="ARBA00032873"/>
    </source>
</evidence>
<evidence type="ECO:0000256" key="6">
    <source>
        <dbReference type="ARBA" id="ARBA00023229"/>
    </source>
</evidence>
<dbReference type="PROSITE" id="PS00444">
    <property type="entry name" value="POLYPRENYL_SYNTHASE_2"/>
    <property type="match status" value="1"/>
</dbReference>
<dbReference type="PANTHER" id="PTHR12001:SF69">
    <property type="entry name" value="ALL TRANS-POLYPRENYL-DIPHOSPHATE SYNTHASE PDSS1"/>
    <property type="match status" value="1"/>
</dbReference>
<accession>A0A409VSJ3</accession>
<organism evidence="12 13">
    <name type="scientific">Panaeolus cyanescens</name>
    <dbReference type="NCBI Taxonomy" id="181874"/>
    <lineage>
        <taxon>Eukaryota</taxon>
        <taxon>Fungi</taxon>
        <taxon>Dikarya</taxon>
        <taxon>Basidiomycota</taxon>
        <taxon>Agaricomycotina</taxon>
        <taxon>Agaricomycetes</taxon>
        <taxon>Agaricomycetidae</taxon>
        <taxon>Agaricales</taxon>
        <taxon>Agaricineae</taxon>
        <taxon>Galeropsidaceae</taxon>
        <taxon>Panaeolus</taxon>
    </lineage>
</organism>
<dbReference type="InterPro" id="IPR008949">
    <property type="entry name" value="Isoprenoid_synthase_dom_sf"/>
</dbReference>
<dbReference type="InParanoid" id="A0A409VSJ3"/>
<dbReference type="CDD" id="cd00685">
    <property type="entry name" value="Trans_IPPS_HT"/>
    <property type="match status" value="1"/>
</dbReference>
<keyword evidence="3 11" id="KW-0808">Transferase</keyword>
<dbReference type="Pfam" id="PF00348">
    <property type="entry name" value="polyprenyl_synt"/>
    <property type="match status" value="2"/>
</dbReference>
<dbReference type="SUPFAM" id="SSF48576">
    <property type="entry name" value="Terpenoid synthases"/>
    <property type="match status" value="1"/>
</dbReference>